<comment type="caution">
    <text evidence="2">The sequence shown here is derived from an EMBL/GenBank/DDBJ whole genome shotgun (WGS) entry which is preliminary data.</text>
</comment>
<keyword evidence="3" id="KW-1185">Reference proteome</keyword>
<organism evidence="2 3">
    <name type="scientific">Trapa natans</name>
    <name type="common">Water chestnut</name>
    <dbReference type="NCBI Taxonomy" id="22666"/>
    <lineage>
        <taxon>Eukaryota</taxon>
        <taxon>Viridiplantae</taxon>
        <taxon>Streptophyta</taxon>
        <taxon>Embryophyta</taxon>
        <taxon>Tracheophyta</taxon>
        <taxon>Spermatophyta</taxon>
        <taxon>Magnoliopsida</taxon>
        <taxon>eudicotyledons</taxon>
        <taxon>Gunneridae</taxon>
        <taxon>Pentapetalae</taxon>
        <taxon>rosids</taxon>
        <taxon>malvids</taxon>
        <taxon>Myrtales</taxon>
        <taxon>Lythraceae</taxon>
        <taxon>Trapa</taxon>
    </lineage>
</organism>
<evidence type="ECO:0000313" key="2">
    <source>
        <dbReference type="EMBL" id="KAK4797338.1"/>
    </source>
</evidence>
<feature type="region of interest" description="Disordered" evidence="1">
    <location>
        <begin position="1"/>
        <end position="65"/>
    </location>
</feature>
<evidence type="ECO:0000256" key="1">
    <source>
        <dbReference type="SAM" id="MobiDB-lite"/>
    </source>
</evidence>
<dbReference type="AlphaFoldDB" id="A0AAN7LWR2"/>
<dbReference type="Proteomes" id="UP001346149">
    <property type="component" value="Unassembled WGS sequence"/>
</dbReference>
<feature type="region of interest" description="Disordered" evidence="1">
    <location>
        <begin position="87"/>
        <end position="107"/>
    </location>
</feature>
<feature type="compositionally biased region" description="Basic and acidic residues" evidence="1">
    <location>
        <begin position="45"/>
        <end position="65"/>
    </location>
</feature>
<accession>A0AAN7LWR2</accession>
<proteinExistence type="predicted"/>
<name>A0AAN7LWR2_TRANT</name>
<dbReference type="EMBL" id="JAXQNO010000006">
    <property type="protein sequence ID" value="KAK4797338.1"/>
    <property type="molecule type" value="Genomic_DNA"/>
</dbReference>
<gene>
    <name evidence="2" type="ORF">SAY86_029664</name>
</gene>
<evidence type="ECO:0000313" key="3">
    <source>
        <dbReference type="Proteomes" id="UP001346149"/>
    </source>
</evidence>
<sequence>MGSRARLPNGIQRHSVAKGNQEGKLNPGQLLGRRAEMSGEFEDLGSLRKAENPWKGERREGTRAGEWKGEAVEVELKGMRLVMYGGEKDPAGQQGKWGGNWEGKAKQ</sequence>
<reference evidence="2 3" key="1">
    <citation type="journal article" date="2023" name="Hortic Res">
        <title>Pangenome of water caltrop reveals structural variations and asymmetric subgenome divergence after allopolyploidization.</title>
        <authorList>
            <person name="Zhang X."/>
            <person name="Chen Y."/>
            <person name="Wang L."/>
            <person name="Yuan Y."/>
            <person name="Fang M."/>
            <person name="Shi L."/>
            <person name="Lu R."/>
            <person name="Comes H.P."/>
            <person name="Ma Y."/>
            <person name="Chen Y."/>
            <person name="Huang G."/>
            <person name="Zhou Y."/>
            <person name="Zheng Z."/>
            <person name="Qiu Y."/>
        </authorList>
    </citation>
    <scope>NUCLEOTIDE SEQUENCE [LARGE SCALE GENOMIC DNA]</scope>
    <source>
        <strain evidence="2">F231</strain>
    </source>
</reference>
<protein>
    <submittedName>
        <fullName evidence="2">Uncharacterized protein</fullName>
    </submittedName>
</protein>